<organism evidence="4 5">
    <name type="scientific">Desulforamulus reducens (strain ATCC BAA-1160 / DSM 100696 / MI-1)</name>
    <name type="common">Desulfotomaculum reducens</name>
    <dbReference type="NCBI Taxonomy" id="349161"/>
    <lineage>
        <taxon>Bacteria</taxon>
        <taxon>Bacillati</taxon>
        <taxon>Bacillota</taxon>
        <taxon>Clostridia</taxon>
        <taxon>Eubacteriales</taxon>
        <taxon>Peptococcaceae</taxon>
        <taxon>Desulforamulus</taxon>
    </lineage>
</organism>
<reference evidence="4 5" key="1">
    <citation type="submission" date="2007-03" db="EMBL/GenBank/DDBJ databases">
        <title>Complete sequence of Desulfotomaculum reducens MI-1.</title>
        <authorList>
            <consortium name="US DOE Joint Genome Institute"/>
            <person name="Copeland A."/>
            <person name="Lucas S."/>
            <person name="Lapidus A."/>
            <person name="Barry K."/>
            <person name="Detter J.C."/>
            <person name="Glavina del Rio T."/>
            <person name="Hammon N."/>
            <person name="Israni S."/>
            <person name="Dalin E."/>
            <person name="Tice H."/>
            <person name="Pitluck S."/>
            <person name="Sims D."/>
            <person name="Brettin T."/>
            <person name="Bruce D."/>
            <person name="Han C."/>
            <person name="Tapia R."/>
            <person name="Schmutz J."/>
            <person name="Larimer F."/>
            <person name="Land M."/>
            <person name="Hauser L."/>
            <person name="Kyrpides N."/>
            <person name="Kim E."/>
            <person name="Tebo B.M."/>
            <person name="Richardson P."/>
        </authorList>
    </citation>
    <scope>NUCLEOTIDE SEQUENCE [LARGE SCALE GENOMIC DNA]</scope>
    <source>
        <strain evidence="4 5">MI-1</strain>
    </source>
</reference>
<dbReference type="HOGENOM" id="CLU_013985_26_0_9"/>
<dbReference type="Pfam" id="PF00583">
    <property type="entry name" value="Acetyltransf_1"/>
    <property type="match status" value="1"/>
</dbReference>
<sequence length="181" mass="20527">MSETFRFANTEDINDILAIEELSFADGVKESRVVYLDRISTFPEGFLLLEMTESTKPVGYICSELWTFAENLKPKKLELGHSIKDAHIPQGNELYISSMGLLPEFRGAGLGKKMLQELMERTIKSHPKVISVVLIVSEKWQAAQNTYKKLGFQEVFTISSFFKPIGFATEKGIVMRKKITQ</sequence>
<evidence type="ECO:0000259" key="3">
    <source>
        <dbReference type="PROSITE" id="PS51186"/>
    </source>
</evidence>
<evidence type="ECO:0000256" key="1">
    <source>
        <dbReference type="ARBA" id="ARBA00022679"/>
    </source>
</evidence>
<keyword evidence="1 4" id="KW-0808">Transferase</keyword>
<dbReference type="PROSITE" id="PS51186">
    <property type="entry name" value="GNAT"/>
    <property type="match status" value="1"/>
</dbReference>
<evidence type="ECO:0000313" key="5">
    <source>
        <dbReference type="Proteomes" id="UP000001556"/>
    </source>
</evidence>
<dbReference type="GO" id="GO:0008080">
    <property type="term" value="F:N-acetyltransferase activity"/>
    <property type="evidence" value="ECO:0007669"/>
    <property type="project" value="UniProtKB-ARBA"/>
</dbReference>
<proteinExistence type="predicted"/>
<dbReference type="eggNOG" id="COG0456">
    <property type="taxonomic scope" value="Bacteria"/>
</dbReference>
<dbReference type="AlphaFoldDB" id="A4J4P7"/>
<dbReference type="RefSeq" id="WP_011877866.1">
    <property type="nucleotide sequence ID" value="NC_009253.1"/>
</dbReference>
<dbReference type="PANTHER" id="PTHR10908:SF0">
    <property type="entry name" value="SEROTONIN N-ACETYLTRANSFERASE"/>
    <property type="match status" value="1"/>
</dbReference>
<dbReference type="EMBL" id="CP000612">
    <property type="protein sequence ID" value="ABO50050.1"/>
    <property type="molecule type" value="Genomic_DNA"/>
</dbReference>
<dbReference type="InterPro" id="IPR016181">
    <property type="entry name" value="Acyl_CoA_acyltransferase"/>
</dbReference>
<gene>
    <name evidence="4" type="ordered locus">Dred_1520</name>
</gene>
<dbReference type="PANTHER" id="PTHR10908">
    <property type="entry name" value="SEROTONIN N-ACETYLTRANSFERASE"/>
    <property type="match status" value="1"/>
</dbReference>
<feature type="domain" description="N-acetyltransferase" evidence="3">
    <location>
        <begin position="3"/>
        <end position="180"/>
    </location>
</feature>
<dbReference type="OrthoDB" id="9813917at2"/>
<dbReference type="STRING" id="349161.Dred_1520"/>
<keyword evidence="5" id="KW-1185">Reference proteome</keyword>
<dbReference type="InterPro" id="IPR051635">
    <property type="entry name" value="SNAT-like"/>
</dbReference>
<dbReference type="InterPro" id="IPR000182">
    <property type="entry name" value="GNAT_dom"/>
</dbReference>
<name>A4J4P7_DESRM</name>
<protein>
    <submittedName>
        <fullName evidence="4">GCN5-related N-acetyltransferase</fullName>
    </submittedName>
</protein>
<dbReference type="Gene3D" id="3.40.630.30">
    <property type="match status" value="1"/>
</dbReference>
<dbReference type="KEGG" id="drm:Dred_1520"/>
<accession>A4J4P7</accession>
<evidence type="ECO:0000313" key="4">
    <source>
        <dbReference type="EMBL" id="ABO50050.1"/>
    </source>
</evidence>
<keyword evidence="2" id="KW-0012">Acyltransferase</keyword>
<dbReference type="Proteomes" id="UP000001556">
    <property type="component" value="Chromosome"/>
</dbReference>
<dbReference type="CDD" id="cd04301">
    <property type="entry name" value="NAT_SF"/>
    <property type="match status" value="1"/>
</dbReference>
<evidence type="ECO:0000256" key="2">
    <source>
        <dbReference type="ARBA" id="ARBA00023315"/>
    </source>
</evidence>
<dbReference type="SUPFAM" id="SSF55729">
    <property type="entry name" value="Acyl-CoA N-acyltransferases (Nat)"/>
    <property type="match status" value="1"/>
</dbReference>